<protein>
    <submittedName>
        <fullName evidence="1">Clas67</fullName>
    </submittedName>
</protein>
<dbReference type="OrthoDB" id="29313at10239"/>
<reference evidence="1 2" key="1">
    <citation type="journal article" date="2015" name="PLoS ONE">
        <title>The Complete Genome of a New Betabaculovirus from Clostera anastomosis.</title>
        <authorList>
            <person name="Yin F."/>
            <person name="Zhu Z."/>
            <person name="Liu X."/>
            <person name="Hou D."/>
            <person name="Wang J."/>
            <person name="Zhang L."/>
            <person name="Wang M."/>
            <person name="Kou Z."/>
            <person name="Wang H."/>
            <person name="Deng F."/>
            <person name="Hu Z."/>
        </authorList>
    </citation>
    <scope>NUCLEOTIDE SEQUENCE [LARGE SCALE GENOMIC DNA]</scope>
    <source>
        <strain evidence="1 2">ClasGV-B</strain>
    </source>
</reference>
<sequence length="80" mass="9097">MTPVTDLRSLYKKYVTQYKFIEVLEHDLPPPRLHAATSSSYATPPNLYPALDYSHQDFSAINTVCNSILVGVYKNKHIVD</sequence>
<evidence type="ECO:0000313" key="2">
    <source>
        <dbReference type="Proteomes" id="UP000232791"/>
    </source>
</evidence>
<keyword evidence="2" id="KW-1185">Reference proteome</keyword>
<evidence type="ECO:0000313" key="1">
    <source>
        <dbReference type="EMBL" id="AKS25410.1"/>
    </source>
</evidence>
<dbReference type="EMBL" id="KR091910">
    <property type="protein sequence ID" value="AKS25410.1"/>
    <property type="molecule type" value="Genomic_DNA"/>
</dbReference>
<name>A0A0K0WS74_9BBAC</name>
<dbReference type="Proteomes" id="UP000232791">
    <property type="component" value="Segment"/>
</dbReference>
<proteinExistence type="predicted"/>
<gene>
    <name evidence="1" type="ORF">clas67</name>
</gene>
<organism evidence="1 2">
    <name type="scientific">Clostera anastomosis granulovirus B</name>
    <dbReference type="NCBI Taxonomy" id="1986290"/>
    <lineage>
        <taxon>Viruses</taxon>
        <taxon>Viruses incertae sedis</taxon>
        <taxon>Naldaviricetes</taxon>
        <taxon>Lefavirales</taxon>
        <taxon>Baculoviridae</taxon>
        <taxon>Betabaculovirus</taxon>
        <taxon>Betabaculovirus alterclanastomosis</taxon>
    </lineage>
</organism>
<accession>A0A0K0WS74</accession>